<keyword evidence="7 11" id="KW-0067">ATP-binding</keyword>
<evidence type="ECO:0000313" key="11">
    <source>
        <dbReference type="EMBL" id="MTH54422.1"/>
    </source>
</evidence>
<evidence type="ECO:0000313" key="12">
    <source>
        <dbReference type="Proteomes" id="UP000434639"/>
    </source>
</evidence>
<comment type="subcellular location">
    <subcellularLocation>
        <location evidence="1">Cell membrane</location>
        <topology evidence="1">Peripheral membrane protein</topology>
    </subcellularLocation>
</comment>
<evidence type="ECO:0000256" key="9">
    <source>
        <dbReference type="ARBA" id="ARBA00023136"/>
    </source>
</evidence>
<dbReference type="InterPro" id="IPR003593">
    <property type="entry name" value="AAA+_ATPase"/>
</dbReference>
<dbReference type="EMBL" id="WMIB01000014">
    <property type="protein sequence ID" value="MTH54422.1"/>
    <property type="molecule type" value="Genomic_DNA"/>
</dbReference>
<comment type="similarity">
    <text evidence="2">Belongs to the ABC transporter superfamily.</text>
</comment>
<evidence type="ECO:0000256" key="4">
    <source>
        <dbReference type="ARBA" id="ARBA00022475"/>
    </source>
</evidence>
<dbReference type="RefSeq" id="WP_155112936.1">
    <property type="nucleotide sequence ID" value="NZ_WMIB01000014.1"/>
</dbReference>
<dbReference type="PANTHER" id="PTHR43297:SF14">
    <property type="entry name" value="ATPASE AAA-TYPE CORE DOMAIN-CONTAINING PROTEIN"/>
    <property type="match status" value="1"/>
</dbReference>
<keyword evidence="6" id="KW-0547">Nucleotide-binding</keyword>
<dbReference type="Proteomes" id="UP000434639">
    <property type="component" value="Unassembled WGS sequence"/>
</dbReference>
<organism evidence="11 12">
    <name type="scientific">Metabacillus mangrovi</name>
    <dbReference type="NCBI Taxonomy" id="1491830"/>
    <lineage>
        <taxon>Bacteria</taxon>
        <taxon>Bacillati</taxon>
        <taxon>Bacillota</taxon>
        <taxon>Bacilli</taxon>
        <taxon>Bacillales</taxon>
        <taxon>Bacillaceae</taxon>
        <taxon>Metabacillus</taxon>
    </lineage>
</organism>
<dbReference type="AlphaFoldDB" id="A0A7X2S6B6"/>
<gene>
    <name evidence="11" type="ORF">GKZ89_13545</name>
</gene>
<dbReference type="PANTHER" id="PTHR43297">
    <property type="entry name" value="OLIGOPEPTIDE TRANSPORT ATP-BINDING PROTEIN APPD"/>
    <property type="match status" value="1"/>
</dbReference>
<dbReference type="GO" id="GO:0005886">
    <property type="term" value="C:plasma membrane"/>
    <property type="evidence" value="ECO:0007669"/>
    <property type="project" value="UniProtKB-SubCell"/>
</dbReference>
<protein>
    <submittedName>
        <fullName evidence="11">ATP-binding cassette domain-containing protein</fullName>
    </submittedName>
</protein>
<dbReference type="Gene3D" id="3.40.50.300">
    <property type="entry name" value="P-loop containing nucleotide triphosphate hydrolases"/>
    <property type="match status" value="1"/>
</dbReference>
<evidence type="ECO:0000256" key="8">
    <source>
        <dbReference type="ARBA" id="ARBA00022967"/>
    </source>
</evidence>
<evidence type="ECO:0000256" key="7">
    <source>
        <dbReference type="ARBA" id="ARBA00022840"/>
    </source>
</evidence>
<evidence type="ECO:0000259" key="10">
    <source>
        <dbReference type="PROSITE" id="PS50893"/>
    </source>
</evidence>
<dbReference type="InterPro" id="IPR017871">
    <property type="entry name" value="ABC_transporter-like_CS"/>
</dbReference>
<dbReference type="Pfam" id="PF00005">
    <property type="entry name" value="ABC_tran"/>
    <property type="match status" value="1"/>
</dbReference>
<dbReference type="PROSITE" id="PS50893">
    <property type="entry name" value="ABC_TRANSPORTER_2"/>
    <property type="match status" value="1"/>
</dbReference>
<sequence>MKILEIKDVTVHFQNQAILQSIQLSVKKGEWAALIGESGSGKSVLASSIGGLLPSELRVSAGAVYYKGRNVLACGKEEMRTILGAGISYVFQNPQSVFSPFYSIGKQFEEVLRTHRRLTKQDRRKKALEMLEQVGLPADRAYSSYPFQLSGGQLQRASIAIAMMLEPELLIADEPTSSLDSLTAASILHLIKKMQDKTGCGVLFITHDLRQAKKYSDHTYIIKRGNIAESGPTSRVFSNPSHPYTKTLLSSIPSLRSTPDRLPVAYGRTGK</sequence>
<evidence type="ECO:0000256" key="2">
    <source>
        <dbReference type="ARBA" id="ARBA00005417"/>
    </source>
</evidence>
<dbReference type="GO" id="GO:0005524">
    <property type="term" value="F:ATP binding"/>
    <property type="evidence" value="ECO:0007669"/>
    <property type="project" value="UniProtKB-KW"/>
</dbReference>
<name>A0A7X2S6B6_9BACI</name>
<dbReference type="InterPro" id="IPR003439">
    <property type="entry name" value="ABC_transporter-like_ATP-bd"/>
</dbReference>
<dbReference type="InterPro" id="IPR050388">
    <property type="entry name" value="ABC_Ni/Peptide_Import"/>
</dbReference>
<keyword evidence="12" id="KW-1185">Reference proteome</keyword>
<comment type="caution">
    <text evidence="11">The sequence shown here is derived from an EMBL/GenBank/DDBJ whole genome shotgun (WGS) entry which is preliminary data.</text>
</comment>
<keyword evidence="4" id="KW-1003">Cell membrane</keyword>
<accession>A0A7X2S6B6</accession>
<dbReference type="OrthoDB" id="9802264at2"/>
<evidence type="ECO:0000256" key="3">
    <source>
        <dbReference type="ARBA" id="ARBA00022448"/>
    </source>
</evidence>
<dbReference type="InterPro" id="IPR027417">
    <property type="entry name" value="P-loop_NTPase"/>
</dbReference>
<feature type="domain" description="ABC transporter" evidence="10">
    <location>
        <begin position="4"/>
        <end position="249"/>
    </location>
</feature>
<keyword evidence="8" id="KW-1278">Translocase</keyword>
<dbReference type="GO" id="GO:0015833">
    <property type="term" value="P:peptide transport"/>
    <property type="evidence" value="ECO:0007669"/>
    <property type="project" value="InterPro"/>
</dbReference>
<evidence type="ECO:0000256" key="6">
    <source>
        <dbReference type="ARBA" id="ARBA00022741"/>
    </source>
</evidence>
<dbReference type="GO" id="GO:0016887">
    <property type="term" value="F:ATP hydrolysis activity"/>
    <property type="evidence" value="ECO:0007669"/>
    <property type="project" value="InterPro"/>
</dbReference>
<dbReference type="PROSITE" id="PS00211">
    <property type="entry name" value="ABC_TRANSPORTER_1"/>
    <property type="match status" value="1"/>
</dbReference>
<reference evidence="11 12" key="1">
    <citation type="journal article" date="2017" name="Int. J. Syst. Evol. Microbiol.">
        <title>Bacillus mangrovi sp. nov., isolated from a sediment sample from a mangrove forest.</title>
        <authorList>
            <person name="Gupta V."/>
            <person name="Singh P.K."/>
            <person name="Korpole S."/>
            <person name="Tanuku N.R.S."/>
            <person name="Pinnaka A.K."/>
        </authorList>
    </citation>
    <scope>NUCLEOTIDE SEQUENCE [LARGE SCALE GENOMIC DNA]</scope>
    <source>
        <strain evidence="11 12">KCTC 33872</strain>
    </source>
</reference>
<dbReference type="Pfam" id="PF08352">
    <property type="entry name" value="oligo_HPY"/>
    <property type="match status" value="1"/>
</dbReference>
<evidence type="ECO:0000256" key="5">
    <source>
        <dbReference type="ARBA" id="ARBA00022519"/>
    </source>
</evidence>
<dbReference type="CDD" id="cd03257">
    <property type="entry name" value="ABC_NikE_OppD_transporters"/>
    <property type="match status" value="1"/>
</dbReference>
<dbReference type="SMART" id="SM00382">
    <property type="entry name" value="AAA"/>
    <property type="match status" value="1"/>
</dbReference>
<keyword evidence="9" id="KW-0472">Membrane</keyword>
<keyword evidence="5" id="KW-0997">Cell inner membrane</keyword>
<dbReference type="InterPro" id="IPR013563">
    <property type="entry name" value="Oligopep_ABC_C"/>
</dbReference>
<proteinExistence type="inferred from homology"/>
<keyword evidence="3" id="KW-0813">Transport</keyword>
<evidence type="ECO:0000256" key="1">
    <source>
        <dbReference type="ARBA" id="ARBA00004202"/>
    </source>
</evidence>
<dbReference type="SUPFAM" id="SSF52540">
    <property type="entry name" value="P-loop containing nucleoside triphosphate hydrolases"/>
    <property type="match status" value="1"/>
</dbReference>